<sequence>MNRKIIFIKGYSKTEVELSNDRNIIQLYIDFFCSNAGGSYDFDRDIAICEEPSIEQLQQLMLIQGCDYIITVLVGHGANQEGVQVFQLSETTLIHPGQIHFQCNRQLYIIETCRNTITTNLDIPRLNNLVPKYKYGGIVKWPRTSEEAYKAYEGALVESKKGSVYLFACDLDQSAYNYFFIKTLIDVSVYLHEYYRNNVYSILEVFELTRKQVQKISKKKQTPISVSDTDFPFVVTII</sequence>
<dbReference type="EMBL" id="JAJADQ010000017">
    <property type="protein sequence ID" value="MCB2380432.1"/>
    <property type="molecule type" value="Genomic_DNA"/>
</dbReference>
<name>A0ABS8AJA6_9BACT</name>
<gene>
    <name evidence="1" type="ORF">LGH70_22760</name>
</gene>
<evidence type="ECO:0008006" key="3">
    <source>
        <dbReference type="Google" id="ProtNLM"/>
    </source>
</evidence>
<evidence type="ECO:0000313" key="2">
    <source>
        <dbReference type="Proteomes" id="UP001165297"/>
    </source>
</evidence>
<comment type="caution">
    <text evidence="1">The sequence shown here is derived from an EMBL/GenBank/DDBJ whole genome shotgun (WGS) entry which is preliminary data.</text>
</comment>
<dbReference type="InterPro" id="IPR029030">
    <property type="entry name" value="Caspase-like_dom_sf"/>
</dbReference>
<keyword evidence="2" id="KW-1185">Reference proteome</keyword>
<dbReference type="RefSeq" id="WP_226190377.1">
    <property type="nucleotide sequence ID" value="NZ_JAJADQ010000017.1"/>
</dbReference>
<accession>A0ABS8AJA6</accession>
<evidence type="ECO:0000313" key="1">
    <source>
        <dbReference type="EMBL" id="MCB2380432.1"/>
    </source>
</evidence>
<dbReference type="SUPFAM" id="SSF52129">
    <property type="entry name" value="Caspase-like"/>
    <property type="match status" value="1"/>
</dbReference>
<dbReference type="Proteomes" id="UP001165297">
    <property type="component" value="Unassembled WGS sequence"/>
</dbReference>
<organism evidence="1 2">
    <name type="scientific">Hymenobacter nitidus</name>
    <dbReference type="NCBI Taxonomy" id="2880929"/>
    <lineage>
        <taxon>Bacteria</taxon>
        <taxon>Pseudomonadati</taxon>
        <taxon>Bacteroidota</taxon>
        <taxon>Cytophagia</taxon>
        <taxon>Cytophagales</taxon>
        <taxon>Hymenobacteraceae</taxon>
        <taxon>Hymenobacter</taxon>
    </lineage>
</organism>
<protein>
    <recommendedName>
        <fullName evidence="3">Caspase family protein</fullName>
    </recommendedName>
</protein>
<reference evidence="1" key="1">
    <citation type="submission" date="2021-10" db="EMBL/GenBank/DDBJ databases">
        <authorList>
            <person name="Dean J.D."/>
            <person name="Kim M.K."/>
            <person name="Newey C.N."/>
            <person name="Stoker T.S."/>
            <person name="Thompson D.W."/>
            <person name="Grose J.H."/>
        </authorList>
    </citation>
    <scope>NUCLEOTIDE SEQUENCE</scope>
    <source>
        <strain evidence="1">BT635</strain>
    </source>
</reference>
<proteinExistence type="predicted"/>